<sequence length="245" mass="25841">MRRLLIWAAGTLVVLLVLGVGVFALWVSDPYEALPGSVERAEEAVEVTVGEDGVVLEPPEGEVERAVVFYPGARVEPEAYAATWAPVVAETGVGVVIARMPLNLAVLAPGRAEEMTDRFEAREWYVGGHSMGGAMAAYAAGGDGLTTEGLILWGSYAVAGAGLAERGDQRVLSVSASEDLLVDPGTVRDRSGDLPDGAVTVEIDGMNHAQFGDYGPQTADGTPQIRNAEAWERLTEETAEFLRAG</sequence>
<dbReference type="InterPro" id="IPR029059">
    <property type="entry name" value="AB_hydrolase_5"/>
</dbReference>
<evidence type="ECO:0000313" key="3">
    <source>
        <dbReference type="Proteomes" id="UP000654947"/>
    </source>
</evidence>
<feature type="domain" description="Alpha/beta hydrolase fold-5" evidence="1">
    <location>
        <begin position="66"/>
        <end position="231"/>
    </location>
</feature>
<reference evidence="2 3" key="1">
    <citation type="journal article" date="2014" name="Int. J. Syst. Evol. Microbiol.">
        <title>Complete genome sequence of Corynebacterium casei LMG S-19264T (=DSM 44701T), isolated from a smear-ripened cheese.</title>
        <authorList>
            <consortium name="US DOE Joint Genome Institute (JGI-PGF)"/>
            <person name="Walter F."/>
            <person name="Albersmeier A."/>
            <person name="Kalinowski J."/>
            <person name="Ruckert C."/>
        </authorList>
    </citation>
    <scope>NUCLEOTIDE SEQUENCE [LARGE SCALE GENOMIC DNA]</scope>
    <source>
        <strain evidence="2 3">KCTC 19473</strain>
    </source>
</reference>
<dbReference type="AlphaFoldDB" id="A0A919CH72"/>
<protein>
    <recommendedName>
        <fullName evidence="1">Alpha/beta hydrolase fold-5 domain-containing protein</fullName>
    </recommendedName>
</protein>
<dbReference type="GO" id="GO:0016787">
    <property type="term" value="F:hydrolase activity"/>
    <property type="evidence" value="ECO:0007669"/>
    <property type="project" value="InterPro"/>
</dbReference>
<dbReference type="Pfam" id="PF12695">
    <property type="entry name" value="Abhydrolase_5"/>
    <property type="match status" value="1"/>
</dbReference>
<keyword evidence="3" id="KW-1185">Reference proteome</keyword>
<gene>
    <name evidence="2" type="ORF">GCM10007147_20980</name>
</gene>
<proteinExistence type="predicted"/>
<comment type="caution">
    <text evidence="2">The sequence shown here is derived from an EMBL/GenBank/DDBJ whole genome shotgun (WGS) entry which is preliminary data.</text>
</comment>
<dbReference type="EMBL" id="BMXL01000008">
    <property type="protein sequence ID" value="GHD24657.1"/>
    <property type="molecule type" value="Genomic_DNA"/>
</dbReference>
<dbReference type="InterPro" id="IPR029058">
    <property type="entry name" value="AB_hydrolase_fold"/>
</dbReference>
<accession>A0A919CH72</accession>
<evidence type="ECO:0000313" key="2">
    <source>
        <dbReference type="EMBL" id="GHD24657.1"/>
    </source>
</evidence>
<name>A0A919CH72_9ACTN</name>
<dbReference type="Gene3D" id="3.40.50.1820">
    <property type="entry name" value="alpha/beta hydrolase"/>
    <property type="match status" value="1"/>
</dbReference>
<dbReference type="SUPFAM" id="SSF53474">
    <property type="entry name" value="alpha/beta-Hydrolases"/>
    <property type="match status" value="1"/>
</dbReference>
<organism evidence="2 3">
    <name type="scientific">Nocardiopsis kunsanensis</name>
    <dbReference type="NCBI Taxonomy" id="141693"/>
    <lineage>
        <taxon>Bacteria</taxon>
        <taxon>Bacillati</taxon>
        <taxon>Actinomycetota</taxon>
        <taxon>Actinomycetes</taxon>
        <taxon>Streptosporangiales</taxon>
        <taxon>Nocardiopsidaceae</taxon>
        <taxon>Nocardiopsis</taxon>
    </lineage>
</organism>
<evidence type="ECO:0000259" key="1">
    <source>
        <dbReference type="Pfam" id="PF12695"/>
    </source>
</evidence>
<dbReference type="Proteomes" id="UP000654947">
    <property type="component" value="Unassembled WGS sequence"/>
</dbReference>